<dbReference type="Pfam" id="PF12679">
    <property type="entry name" value="ABC2_membrane_2"/>
    <property type="match status" value="1"/>
</dbReference>
<gene>
    <name evidence="2" type="ORF">E3J68_03380</name>
</gene>
<dbReference type="PANTHER" id="PTHR43471:SF12">
    <property type="entry name" value="HYPOTHETICAL MEMBRANE PROTEIN, CONSERVED"/>
    <property type="match status" value="1"/>
</dbReference>
<comment type="caution">
    <text evidence="2">The sequence shown here is derived from an EMBL/GenBank/DDBJ whole genome shotgun (WGS) entry which is preliminary data.</text>
</comment>
<dbReference type="PANTHER" id="PTHR43471">
    <property type="entry name" value="ABC TRANSPORTER PERMEASE"/>
    <property type="match status" value="1"/>
</dbReference>
<feature type="transmembrane region" description="Helical" evidence="1">
    <location>
        <begin position="179"/>
        <end position="201"/>
    </location>
</feature>
<feature type="transmembrane region" description="Helical" evidence="1">
    <location>
        <begin position="149"/>
        <end position="167"/>
    </location>
</feature>
<dbReference type="GO" id="GO:0140359">
    <property type="term" value="F:ABC-type transporter activity"/>
    <property type="evidence" value="ECO:0007669"/>
    <property type="project" value="InterPro"/>
</dbReference>
<proteinExistence type="predicted"/>
<evidence type="ECO:0000313" key="2">
    <source>
        <dbReference type="EMBL" id="TET28156.1"/>
    </source>
</evidence>
<organism evidence="2 3">
    <name type="scientific">Aerophobetes bacterium</name>
    <dbReference type="NCBI Taxonomy" id="2030807"/>
    <lineage>
        <taxon>Bacteria</taxon>
        <taxon>Candidatus Aerophobota</taxon>
    </lineage>
</organism>
<evidence type="ECO:0000256" key="1">
    <source>
        <dbReference type="SAM" id="Phobius"/>
    </source>
</evidence>
<feature type="transmembrane region" description="Helical" evidence="1">
    <location>
        <begin position="117"/>
        <end position="137"/>
    </location>
</feature>
<feature type="transmembrane region" description="Helical" evidence="1">
    <location>
        <begin position="247"/>
        <end position="270"/>
    </location>
</feature>
<reference evidence="2 3" key="1">
    <citation type="submission" date="2019-03" db="EMBL/GenBank/DDBJ databases">
        <title>Metabolic potential of uncultured bacteria and archaea associated with petroleum seepage in deep-sea sediments.</title>
        <authorList>
            <person name="Dong X."/>
            <person name="Hubert C."/>
        </authorList>
    </citation>
    <scope>NUCLEOTIDE SEQUENCE [LARGE SCALE GENOMIC DNA]</scope>
    <source>
        <strain evidence="2">E44_bin3</strain>
    </source>
</reference>
<accession>A0A523TCU9</accession>
<name>A0A523TCU9_UNCAE</name>
<protein>
    <recommendedName>
        <fullName evidence="4">ABC transporter permease</fullName>
    </recommendedName>
</protein>
<dbReference type="AlphaFoldDB" id="A0A523TCU9"/>
<evidence type="ECO:0000313" key="3">
    <source>
        <dbReference type="Proteomes" id="UP000316517"/>
    </source>
</evidence>
<feature type="transmembrane region" description="Helical" evidence="1">
    <location>
        <begin position="64"/>
        <end position="86"/>
    </location>
</feature>
<evidence type="ECO:0008006" key="4">
    <source>
        <dbReference type="Google" id="ProtNLM"/>
    </source>
</evidence>
<dbReference type="EMBL" id="SOJT01000148">
    <property type="protein sequence ID" value="TET28156.1"/>
    <property type="molecule type" value="Genomic_DNA"/>
</dbReference>
<keyword evidence="1" id="KW-1133">Transmembrane helix</keyword>
<sequence>MRSRFSFASHTTKALVRRDFLSTLKGWGLYLAAFVSLMSSSFILKSHLGAIKENNILISSDPLNYPLFISLVIVSFYLAIISVISISREKDQGTLEVLFYGPVNSSSYLVAKYTKDMLLYLVMVCFFFVYFTAVSSLTNLAFSWSLVKAIFLSIFSVSCIVSFGLFISSLTSKMRTSIIWLVGILLAFLAIQIFHTMLVSLEEEALSSSLLYLRKTLEMVSRGTGWISPFSYLNRGMQSIAIGSMRLYGMSILYSLVYSFILLVSSVLILEAKGVRG</sequence>
<dbReference type="GO" id="GO:0005886">
    <property type="term" value="C:plasma membrane"/>
    <property type="evidence" value="ECO:0007669"/>
    <property type="project" value="UniProtKB-SubCell"/>
</dbReference>
<keyword evidence="1" id="KW-0812">Transmembrane</keyword>
<keyword evidence="1" id="KW-0472">Membrane</keyword>
<feature type="transmembrane region" description="Helical" evidence="1">
    <location>
        <begin position="27"/>
        <end position="44"/>
    </location>
</feature>
<dbReference type="Proteomes" id="UP000316517">
    <property type="component" value="Unassembled WGS sequence"/>
</dbReference>